<organism evidence="5 6">
    <name type="scientific">Fimbriiglobus ruber</name>
    <dbReference type="NCBI Taxonomy" id="1908690"/>
    <lineage>
        <taxon>Bacteria</taxon>
        <taxon>Pseudomonadati</taxon>
        <taxon>Planctomycetota</taxon>
        <taxon>Planctomycetia</taxon>
        <taxon>Gemmatales</taxon>
        <taxon>Gemmataceae</taxon>
        <taxon>Fimbriiglobus</taxon>
    </lineage>
</organism>
<dbReference type="SUPFAM" id="SSF53613">
    <property type="entry name" value="Ribokinase-like"/>
    <property type="match status" value="1"/>
</dbReference>
<comment type="similarity">
    <text evidence="1">Belongs to the carbohydrate kinase PfkB family.</text>
</comment>
<proteinExistence type="inferred from homology"/>
<evidence type="ECO:0000256" key="3">
    <source>
        <dbReference type="ARBA" id="ARBA00022777"/>
    </source>
</evidence>
<dbReference type="OrthoDB" id="9813569at2"/>
<feature type="domain" description="Carbohydrate kinase PfkB" evidence="4">
    <location>
        <begin position="4"/>
        <end position="306"/>
    </location>
</feature>
<dbReference type="RefSeq" id="WP_088255816.1">
    <property type="nucleotide sequence ID" value="NZ_NIDE01000007.1"/>
</dbReference>
<dbReference type="PANTHER" id="PTHR43085">
    <property type="entry name" value="HEXOKINASE FAMILY MEMBER"/>
    <property type="match status" value="1"/>
</dbReference>
<comment type="caution">
    <text evidence="5">The sequence shown here is derived from an EMBL/GenBank/DDBJ whole genome shotgun (WGS) entry which is preliminary data.</text>
</comment>
<dbReference type="InterPro" id="IPR029056">
    <property type="entry name" value="Ribokinase-like"/>
</dbReference>
<keyword evidence="2" id="KW-0808">Transferase</keyword>
<dbReference type="InterPro" id="IPR011611">
    <property type="entry name" value="PfkB_dom"/>
</dbReference>
<dbReference type="EMBL" id="NIDE01000007">
    <property type="protein sequence ID" value="OWK40847.1"/>
    <property type="molecule type" value="Genomic_DNA"/>
</dbReference>
<evidence type="ECO:0000259" key="4">
    <source>
        <dbReference type="Pfam" id="PF00294"/>
    </source>
</evidence>
<dbReference type="PANTHER" id="PTHR43085:SF57">
    <property type="entry name" value="CARBOHYDRATE KINASE PFKB DOMAIN-CONTAINING PROTEIN"/>
    <property type="match status" value="1"/>
</dbReference>
<dbReference type="Pfam" id="PF00294">
    <property type="entry name" value="PfkB"/>
    <property type="match status" value="1"/>
</dbReference>
<reference evidence="6" key="1">
    <citation type="submission" date="2017-06" db="EMBL/GenBank/DDBJ databases">
        <title>Genome analysis of Fimbriiglobus ruber SP5, the first member of the order Planctomycetales with confirmed chitinolytic capability.</title>
        <authorList>
            <person name="Ravin N.V."/>
            <person name="Rakitin A.L."/>
            <person name="Ivanova A.A."/>
            <person name="Beletsky A.V."/>
            <person name="Kulichevskaya I.S."/>
            <person name="Mardanov A.V."/>
            <person name="Dedysh S.N."/>
        </authorList>
    </citation>
    <scope>NUCLEOTIDE SEQUENCE [LARGE SCALE GENOMIC DNA]</scope>
    <source>
        <strain evidence="6">SP5</strain>
    </source>
</reference>
<evidence type="ECO:0000313" key="5">
    <source>
        <dbReference type="EMBL" id="OWK40847.1"/>
    </source>
</evidence>
<gene>
    <name evidence="5" type="ORF">FRUB_04739</name>
</gene>
<dbReference type="AlphaFoldDB" id="A0A225DXL4"/>
<name>A0A225DXL4_9BACT</name>
<evidence type="ECO:0000313" key="6">
    <source>
        <dbReference type="Proteomes" id="UP000214646"/>
    </source>
</evidence>
<keyword evidence="3 5" id="KW-0418">Kinase</keyword>
<accession>A0A225DXL4</accession>
<dbReference type="Gene3D" id="3.40.1190.20">
    <property type="match status" value="1"/>
</dbReference>
<keyword evidence="6" id="KW-1185">Reference proteome</keyword>
<evidence type="ECO:0000256" key="1">
    <source>
        <dbReference type="ARBA" id="ARBA00010688"/>
    </source>
</evidence>
<dbReference type="Proteomes" id="UP000214646">
    <property type="component" value="Unassembled WGS sequence"/>
</dbReference>
<evidence type="ECO:0000256" key="2">
    <source>
        <dbReference type="ARBA" id="ARBA00022679"/>
    </source>
</evidence>
<dbReference type="CDD" id="cd01166">
    <property type="entry name" value="KdgK"/>
    <property type="match status" value="1"/>
</dbReference>
<dbReference type="InterPro" id="IPR050306">
    <property type="entry name" value="PfkB_Carbo_kinase"/>
</dbReference>
<sequence length="328" mass="35602">MPHDVITFGEAMIRLAPPHFQRLEQARSLDVEIGGAELNTAAGLARLGRSAAWVSRLPDNPLGKLVANRAREAGVSDEHVVYTDDSRCGLYFLEFGAAPRASGIVYDRRDSAAARVSPGVFDWPAIFRGARWFHVTGITAALSPGAADTVREALAAAHEAGLPTSIDLNYRSKLWSKEDAGRVMGDLLKYCRVLVASEGDADQLFGITGTDFADVARQFIDRFGVRAVVGVKRETPLVWRNRFGAVGYTEGRFVESPWYEVEIVDRLGAGDALASGLIHGLLDGDFEKGITYGAAMGALKHTIPGDIPWMTKEEIEAVLAGHGLRIRR</sequence>
<dbReference type="GO" id="GO:0016301">
    <property type="term" value="F:kinase activity"/>
    <property type="evidence" value="ECO:0007669"/>
    <property type="project" value="UniProtKB-KW"/>
</dbReference>
<protein>
    <submittedName>
        <fullName evidence="5">2-dehydro-3-deoxygluconate kinase</fullName>
    </submittedName>
</protein>